<feature type="region of interest" description="Disordered" evidence="1">
    <location>
        <begin position="31"/>
        <end position="111"/>
    </location>
</feature>
<keyword evidence="2" id="KW-1133">Transmembrane helix</keyword>
<keyword evidence="3" id="KW-1185">Reference proteome</keyword>
<evidence type="ECO:0000313" key="3">
    <source>
        <dbReference type="Proteomes" id="UP000515150"/>
    </source>
</evidence>
<dbReference type="GeneID" id="129602930"/>
<keyword evidence="2" id="KW-0812">Transmembrane</keyword>
<proteinExistence type="predicted"/>
<protein>
    <submittedName>
        <fullName evidence="4">Golgin subfamily A member 6-like protein 6 isoform X3</fullName>
    </submittedName>
</protein>
<evidence type="ECO:0000256" key="2">
    <source>
        <dbReference type="SAM" id="Phobius"/>
    </source>
</evidence>
<keyword evidence="2" id="KW-0472">Membrane</keyword>
<dbReference type="Proteomes" id="UP000515150">
    <property type="component" value="Chromosome 2"/>
</dbReference>
<feature type="compositionally biased region" description="Polar residues" evidence="1">
    <location>
        <begin position="203"/>
        <end position="212"/>
    </location>
</feature>
<feature type="compositionally biased region" description="Basic and acidic residues" evidence="1">
    <location>
        <begin position="184"/>
        <end position="196"/>
    </location>
</feature>
<reference evidence="4" key="1">
    <citation type="submission" date="2025-08" db="UniProtKB">
        <authorList>
            <consortium name="RefSeq"/>
        </authorList>
    </citation>
    <scope>IDENTIFICATION</scope>
</reference>
<name>A0A9W2Y7V8_BETSP</name>
<feature type="transmembrane region" description="Helical" evidence="2">
    <location>
        <begin position="6"/>
        <end position="24"/>
    </location>
</feature>
<feature type="region of interest" description="Disordered" evidence="1">
    <location>
        <begin position="184"/>
        <end position="212"/>
    </location>
</feature>
<evidence type="ECO:0000256" key="1">
    <source>
        <dbReference type="SAM" id="MobiDB-lite"/>
    </source>
</evidence>
<dbReference type="AlphaFoldDB" id="A0A9W2Y7V8"/>
<sequence length="212" mass="24760">MNSRQSAVPLVIGVAASVVVLYFFKYKWSQLRNKGSKKRDPTTAEETEPEAQITGGNNHPENERAKDEDEQLEEEAKTEPKDLQNLKEELEAKNKQLHQHKMEVQSLTEKNEELEKQLTELRKNNEQQIKGKVAEVEVQLNQEQQRRWEAEKNLQNLKEELESENKQEQKESLQKRDEALEKQLSDLRDEEQRKVEPPAPEVTVTSSQHRVI</sequence>
<feature type="compositionally biased region" description="Basic and acidic residues" evidence="1">
    <location>
        <begin position="74"/>
        <end position="94"/>
    </location>
</feature>
<organism evidence="3 4">
    <name type="scientific">Betta splendens</name>
    <name type="common">Siamese fighting fish</name>
    <dbReference type="NCBI Taxonomy" id="158456"/>
    <lineage>
        <taxon>Eukaryota</taxon>
        <taxon>Metazoa</taxon>
        <taxon>Chordata</taxon>
        <taxon>Craniata</taxon>
        <taxon>Vertebrata</taxon>
        <taxon>Euteleostomi</taxon>
        <taxon>Actinopterygii</taxon>
        <taxon>Neopterygii</taxon>
        <taxon>Teleostei</taxon>
        <taxon>Neoteleostei</taxon>
        <taxon>Acanthomorphata</taxon>
        <taxon>Anabantaria</taxon>
        <taxon>Anabantiformes</taxon>
        <taxon>Anabantoidei</taxon>
        <taxon>Osphronemidae</taxon>
        <taxon>Betta</taxon>
    </lineage>
</organism>
<dbReference type="RefSeq" id="XP_055370113.1">
    <property type="nucleotide sequence ID" value="XM_055514138.1"/>
</dbReference>
<gene>
    <name evidence="4" type="primary">LOC129602930</name>
</gene>
<evidence type="ECO:0000313" key="4">
    <source>
        <dbReference type="RefSeq" id="XP_055370113.1"/>
    </source>
</evidence>
<accession>A0A9W2Y7V8</accession>